<proteinExistence type="predicted"/>
<dbReference type="EMBL" id="JARJBC010000002">
    <property type="protein sequence ID" value="MDF3288242.1"/>
    <property type="molecule type" value="Genomic_DNA"/>
</dbReference>
<accession>A0ABT5ZEL7</accession>
<organism evidence="2 3">
    <name type="scientific">Streptomyces silvisoli</name>
    <dbReference type="NCBI Taxonomy" id="3034235"/>
    <lineage>
        <taxon>Bacteria</taxon>
        <taxon>Bacillati</taxon>
        <taxon>Actinomycetota</taxon>
        <taxon>Actinomycetes</taxon>
        <taxon>Kitasatosporales</taxon>
        <taxon>Streptomycetaceae</taxon>
        <taxon>Streptomyces</taxon>
    </lineage>
</organism>
<feature type="signal peptide" evidence="1">
    <location>
        <begin position="1"/>
        <end position="30"/>
    </location>
</feature>
<name>A0ABT5ZEL7_9ACTN</name>
<evidence type="ECO:0000313" key="3">
    <source>
        <dbReference type="Proteomes" id="UP001216579"/>
    </source>
</evidence>
<evidence type="ECO:0000313" key="2">
    <source>
        <dbReference type="EMBL" id="MDF3288242.1"/>
    </source>
</evidence>
<comment type="caution">
    <text evidence="2">The sequence shown here is derived from an EMBL/GenBank/DDBJ whole genome shotgun (WGS) entry which is preliminary data.</text>
</comment>
<dbReference type="Proteomes" id="UP001216579">
    <property type="component" value="Unassembled WGS sequence"/>
</dbReference>
<evidence type="ECO:0008006" key="4">
    <source>
        <dbReference type="Google" id="ProtNLM"/>
    </source>
</evidence>
<reference evidence="2 3" key="1">
    <citation type="submission" date="2023-03" db="EMBL/GenBank/DDBJ databases">
        <title>Draft genome sequence of Streptomyces sp. RB6PN23 isolated from peat swamp forest in Thailand.</title>
        <authorList>
            <person name="Klaysubun C."/>
            <person name="Duangmal K."/>
        </authorList>
    </citation>
    <scope>NUCLEOTIDE SEQUENCE [LARGE SCALE GENOMIC DNA]</scope>
    <source>
        <strain evidence="2 3">RB6PN23</strain>
    </source>
</reference>
<dbReference type="RefSeq" id="WP_276092090.1">
    <property type="nucleotide sequence ID" value="NZ_JARJBC010000002.1"/>
</dbReference>
<keyword evidence="3" id="KW-1185">Reference proteome</keyword>
<feature type="chain" id="PRO_5047491786" description="Secreted protein" evidence="1">
    <location>
        <begin position="31"/>
        <end position="149"/>
    </location>
</feature>
<sequence length="149" mass="15347">MTDSSVAKRAIFVVAASALAVGAASPVAFADDANRFDGGHLNLNNGASCATQDVTQVGWTLLSTGRIPKAFNDARVTRGSDAVNELCHAVDSPPPGQAPGPNHQPQGLFALAQHRTKGLRQHLPQGAAQRASKRLLGGLPAGGLSISRH</sequence>
<protein>
    <recommendedName>
        <fullName evidence="4">Secreted protein</fullName>
    </recommendedName>
</protein>
<keyword evidence="1" id="KW-0732">Signal</keyword>
<evidence type="ECO:0000256" key="1">
    <source>
        <dbReference type="SAM" id="SignalP"/>
    </source>
</evidence>
<gene>
    <name evidence="2" type="ORF">P3G67_03165</name>
</gene>